<sequence>MSVYATILRNQKDKQLEECHEWVNLFLKHFGPDDVFFDAEFEISNGKLKWDEHETMLHYNALKNNGLRPLSIYTDPWPFHAKQGNIGDCWLIAPLMTIARKRKLLEWLFPLNNFSLKHGLFLVRSLGYLMAIGSIPTFENGEITQNGLAKHHAYSLLDTCVHDGHRLVMIGCPNDFKWNGKWSELPPYNDDTTEMWIDWRKSTVNKRFFWMEIDDVCQWFNSLKVCKYREGWHELRTGRFQLEMFCPQKVLRLRVKSECKLAIELVDQYDDRFWRKCLEVVGLINIHKATSDNQIGDLIMSSTIGFYWSSKKSHTQHRSVESEEFELGPGSYFVIYTVISNIPTRLDHISYDSVTFEDRVASHQSLLKMVEASGNLRVEMRPGLFLREYSKDNFLIMMAENTSRKPIDINPDDIFFDAEFEYSNGSLKWDEHGTILNYNVLKNNGKYPLTIYKDSWPIHAEQGRIGDCWLIATLMTIARKRKLLECIIPQNDFSLKHGIFLVRLFIKGEWTIVVVDGHFPCSKSDGKQFAMITYTELWSCLIEKALAKMLGGYHMLRGGHMCAAFQWLTGASILTINLNKETNLGMLWEKLKAFQSLGYLMATFTSPDKEIKYVSQNGLGTSHAYSILDTRVHEGHRLILIGCPNNLTWKGKWSELPPYNDDVTEKWSEWMKKAISGLVNIHKAINDNKIGEIVVASRLELFWCPLKSLYRAVESDPFELGPGAYFAVITVFQKPYPLEYSWTIRSATPTDSISYDSVTFEHDVVSHQSLLKMVEKFGKPGIQYRKGLFLQKYSRNNFLTMKAENQTEKPIDIIMFVKSEAPQYEAYGLVSEPFWNKYITLPKPYVIYTTIPPKSKCILGNVWKIPEPMELKNGVVESEMSCTYWIRILEEEIKSGRAKEMRYAKSSGIYKAVPIN</sequence>
<feature type="domain" description="Calpain catalytic" evidence="7">
    <location>
        <begin position="144"/>
        <end position="229"/>
    </location>
</feature>
<dbReference type="KEGG" id="crq:GCK72_020846"/>
<accession>A0A6A5GHY1</accession>
<evidence type="ECO:0000313" key="8">
    <source>
        <dbReference type="EMBL" id="KAF1754286.1"/>
    </source>
</evidence>
<dbReference type="Gene3D" id="3.90.70.10">
    <property type="entry name" value="Cysteine proteinases"/>
    <property type="match status" value="2"/>
</dbReference>
<dbReference type="PANTHER" id="PTHR10183">
    <property type="entry name" value="CALPAIN"/>
    <property type="match status" value="1"/>
</dbReference>
<feature type="active site" evidence="5">
    <location>
        <position position="623"/>
    </location>
</feature>
<dbReference type="PANTHER" id="PTHR10183:SF382">
    <property type="entry name" value="CALPAIN-15"/>
    <property type="match status" value="1"/>
</dbReference>
<keyword evidence="3" id="KW-0378">Hydrolase</keyword>
<dbReference type="PROSITE" id="PS50203">
    <property type="entry name" value="CALPAIN_CAT"/>
    <property type="match status" value="2"/>
</dbReference>
<feature type="active site" evidence="5">
    <location>
        <position position="468"/>
    </location>
</feature>
<reference evidence="8 9" key="1">
    <citation type="submission" date="2019-12" db="EMBL/GenBank/DDBJ databases">
        <title>Chromosome-level assembly of the Caenorhabditis remanei genome.</title>
        <authorList>
            <person name="Teterina A.A."/>
            <person name="Willis J.H."/>
            <person name="Phillips P.C."/>
        </authorList>
    </citation>
    <scope>NUCLEOTIDE SEQUENCE [LARGE SCALE GENOMIC DNA]</scope>
    <source>
        <strain evidence="8 9">PX506</strain>
        <tissue evidence="8">Whole organism</tissue>
    </source>
</reference>
<comment type="caution">
    <text evidence="6">Lacks conserved residue(s) required for the propagation of feature annotation.</text>
</comment>
<dbReference type="GO" id="GO:0006508">
    <property type="term" value="P:proteolysis"/>
    <property type="evidence" value="ECO:0007669"/>
    <property type="project" value="UniProtKB-KW"/>
</dbReference>
<proteinExistence type="inferred from homology"/>
<feature type="domain" description="Calpain catalytic" evidence="7">
    <location>
        <begin position="410"/>
        <end position="711"/>
    </location>
</feature>
<comment type="caution">
    <text evidence="8">The sequence shown here is derived from an EMBL/GenBank/DDBJ whole genome shotgun (WGS) entry which is preliminary data.</text>
</comment>
<organism evidence="8 9">
    <name type="scientific">Caenorhabditis remanei</name>
    <name type="common">Caenorhabditis vulgaris</name>
    <dbReference type="NCBI Taxonomy" id="31234"/>
    <lineage>
        <taxon>Eukaryota</taxon>
        <taxon>Metazoa</taxon>
        <taxon>Ecdysozoa</taxon>
        <taxon>Nematoda</taxon>
        <taxon>Chromadorea</taxon>
        <taxon>Rhabditida</taxon>
        <taxon>Rhabditina</taxon>
        <taxon>Rhabditomorpha</taxon>
        <taxon>Rhabditoidea</taxon>
        <taxon>Rhabditidae</taxon>
        <taxon>Peloderinae</taxon>
        <taxon>Caenorhabditis</taxon>
    </lineage>
</organism>
<evidence type="ECO:0000256" key="6">
    <source>
        <dbReference type="PROSITE-ProRule" id="PRU00239"/>
    </source>
</evidence>
<protein>
    <recommendedName>
        <fullName evidence="7">Calpain catalytic domain-containing protein</fullName>
    </recommendedName>
</protein>
<dbReference type="EMBL" id="WUAV01000005">
    <property type="protein sequence ID" value="KAF1754286.1"/>
    <property type="molecule type" value="Genomic_DNA"/>
</dbReference>
<evidence type="ECO:0000256" key="3">
    <source>
        <dbReference type="ARBA" id="ARBA00022801"/>
    </source>
</evidence>
<dbReference type="GO" id="GO:0005737">
    <property type="term" value="C:cytoplasm"/>
    <property type="evidence" value="ECO:0007669"/>
    <property type="project" value="TreeGrafter"/>
</dbReference>
<dbReference type="SUPFAM" id="SSF54001">
    <property type="entry name" value="Cysteine proteinases"/>
    <property type="match status" value="2"/>
</dbReference>
<evidence type="ECO:0000256" key="1">
    <source>
        <dbReference type="ARBA" id="ARBA00007623"/>
    </source>
</evidence>
<evidence type="ECO:0000256" key="4">
    <source>
        <dbReference type="ARBA" id="ARBA00022807"/>
    </source>
</evidence>
<dbReference type="InterPro" id="IPR001300">
    <property type="entry name" value="Peptidase_C2_calpain_cat"/>
</dbReference>
<dbReference type="GeneID" id="9809005"/>
<feature type="active site" evidence="5">
    <location>
        <position position="645"/>
    </location>
</feature>
<dbReference type="RefSeq" id="XP_053582749.1">
    <property type="nucleotide sequence ID" value="XM_053733836.1"/>
</dbReference>
<dbReference type="GO" id="GO:0004198">
    <property type="term" value="F:calcium-dependent cysteine-type endopeptidase activity"/>
    <property type="evidence" value="ECO:0007669"/>
    <property type="project" value="InterPro"/>
</dbReference>
<keyword evidence="2" id="KW-0645">Protease</keyword>
<dbReference type="Pfam" id="PF00648">
    <property type="entry name" value="Peptidase_C2"/>
    <property type="match status" value="2"/>
</dbReference>
<evidence type="ECO:0000259" key="7">
    <source>
        <dbReference type="PROSITE" id="PS50203"/>
    </source>
</evidence>
<evidence type="ECO:0000256" key="2">
    <source>
        <dbReference type="ARBA" id="ARBA00022670"/>
    </source>
</evidence>
<keyword evidence="4" id="KW-0788">Thiol protease</keyword>
<dbReference type="InterPro" id="IPR038765">
    <property type="entry name" value="Papain-like_cys_pep_sf"/>
</dbReference>
<dbReference type="AlphaFoldDB" id="A0A6A5GHY1"/>
<dbReference type="SMART" id="SM00230">
    <property type="entry name" value="CysPc"/>
    <property type="match status" value="1"/>
</dbReference>
<dbReference type="Proteomes" id="UP000483820">
    <property type="component" value="Chromosome V"/>
</dbReference>
<dbReference type="InterPro" id="IPR000169">
    <property type="entry name" value="Pept_cys_AS"/>
</dbReference>
<name>A0A6A5GHY1_CAERE</name>
<comment type="similarity">
    <text evidence="1">Belongs to the peptidase C2 family.</text>
</comment>
<gene>
    <name evidence="8" type="ORF">GCK72_020846</name>
</gene>
<evidence type="ECO:0000256" key="5">
    <source>
        <dbReference type="PIRSR" id="PIRSR622684-1"/>
    </source>
</evidence>
<dbReference type="InterPro" id="IPR022684">
    <property type="entry name" value="Calpain_cysteine_protease"/>
</dbReference>
<dbReference type="PROSITE" id="PS00139">
    <property type="entry name" value="THIOL_PROTEASE_CYS"/>
    <property type="match status" value="1"/>
</dbReference>
<evidence type="ECO:0000313" key="9">
    <source>
        <dbReference type="Proteomes" id="UP000483820"/>
    </source>
</evidence>
<dbReference type="PRINTS" id="PR00704">
    <property type="entry name" value="CALPAIN"/>
</dbReference>
<dbReference type="CTD" id="9809005"/>